<protein>
    <submittedName>
        <fullName evidence="2">Uncharacterized protein</fullName>
    </submittedName>
</protein>
<keyword evidence="3" id="KW-1185">Reference proteome</keyword>
<feature type="transmembrane region" description="Helical" evidence="1">
    <location>
        <begin position="7"/>
        <end position="27"/>
    </location>
</feature>
<dbReference type="OrthoDB" id="6293459at2"/>
<dbReference type="eggNOG" id="ENOG50337IE">
    <property type="taxonomic scope" value="Bacteria"/>
</dbReference>
<sequence>MWSKTFIGFLFGLLLSISLVLNLNLLLPLAEDIRLLTGLVLAFPIWAGVLVWAFAHQKARLAAKHLSFVLIPSCLLNAILLMS</sequence>
<evidence type="ECO:0000313" key="3">
    <source>
        <dbReference type="Proteomes" id="UP000030341"/>
    </source>
</evidence>
<gene>
    <name evidence="2" type="ORF">OM33_00100</name>
</gene>
<dbReference type="HOGENOM" id="CLU_190758_0_0_6"/>
<accession>A0A0A7EAT6</accession>
<keyword evidence="1" id="KW-1133">Transmembrane helix</keyword>
<organism evidence="2 3">
    <name type="scientific">Pseudoalteromonas piratica</name>
    <dbReference type="NCBI Taxonomy" id="1348114"/>
    <lineage>
        <taxon>Bacteria</taxon>
        <taxon>Pseudomonadati</taxon>
        <taxon>Pseudomonadota</taxon>
        <taxon>Gammaproteobacteria</taxon>
        <taxon>Alteromonadales</taxon>
        <taxon>Pseudoalteromonadaceae</taxon>
        <taxon>Pseudoalteromonas</taxon>
    </lineage>
</organism>
<evidence type="ECO:0000313" key="2">
    <source>
        <dbReference type="EMBL" id="AIY63740.1"/>
    </source>
</evidence>
<dbReference type="KEGG" id="pseo:OM33_00100"/>
<dbReference type="AlphaFoldDB" id="A0A0A7EAT6"/>
<reference evidence="2 3" key="1">
    <citation type="submission" date="2014-11" db="EMBL/GenBank/DDBJ databases">
        <title>Complete Genome Sequence of Pseudoalteromonas sp. Strain OCN003 Isolated from Kaneohe Bay, Oahu, Hawaii.</title>
        <authorList>
            <person name="Beurmann S."/>
            <person name="Videau P."/>
            <person name="Ushijima B."/>
            <person name="Smith A.M."/>
            <person name="Aeby G.S."/>
            <person name="Callahan S.M."/>
            <person name="Belcaid M."/>
        </authorList>
    </citation>
    <scope>NUCLEOTIDE SEQUENCE [LARGE SCALE GENOMIC DNA]</scope>
    <source>
        <strain evidence="2 3">OCN003</strain>
    </source>
</reference>
<feature type="transmembrane region" description="Helical" evidence="1">
    <location>
        <begin position="33"/>
        <end position="54"/>
    </location>
</feature>
<dbReference type="RefSeq" id="WP_038637152.1">
    <property type="nucleotide sequence ID" value="NZ_CP009888.1"/>
</dbReference>
<dbReference type="Proteomes" id="UP000030341">
    <property type="component" value="Chromosome 1"/>
</dbReference>
<dbReference type="EMBL" id="CP009888">
    <property type="protein sequence ID" value="AIY63740.1"/>
    <property type="molecule type" value="Genomic_DNA"/>
</dbReference>
<evidence type="ECO:0000256" key="1">
    <source>
        <dbReference type="SAM" id="Phobius"/>
    </source>
</evidence>
<proteinExistence type="predicted"/>
<dbReference type="STRING" id="1348114.OM33_00100"/>
<keyword evidence="1" id="KW-0812">Transmembrane</keyword>
<keyword evidence="1" id="KW-0472">Membrane</keyword>
<name>A0A0A7EAT6_9GAMM</name>